<sequence length="236" mass="26421">MGMINTRLKKPLTESQIALANRIRNKRLELGLSLQEVAEKLGISKVTLQRYETLDIVNIPAENIEKLALLYDVSPAYIMGWEEDNAHLNFVNNSGVISTYHYVPSAVSAGALTNIEGISTLPTVSVPDFMMGRYAGNKNIILMSVNGESMNNVIQNGAIIAVLRNIELPDIHDGDIVVIKNGGEYTVKRFYNDKQHQEFVFKPDSSDMAFRDIIFSYENTDDLYLIGKVVMYNVTL</sequence>
<evidence type="ECO:0000259" key="4">
    <source>
        <dbReference type="PROSITE" id="PS50943"/>
    </source>
</evidence>
<keyword evidence="3" id="KW-0804">Transcription</keyword>
<dbReference type="Gene3D" id="1.10.260.40">
    <property type="entry name" value="lambda repressor-like DNA-binding domains"/>
    <property type="match status" value="1"/>
</dbReference>
<dbReference type="SUPFAM" id="SSF47413">
    <property type="entry name" value="lambda repressor-like DNA-binding domains"/>
    <property type="match status" value="1"/>
</dbReference>
<evidence type="ECO:0000256" key="2">
    <source>
        <dbReference type="ARBA" id="ARBA00023125"/>
    </source>
</evidence>
<dbReference type="Gene3D" id="2.10.109.10">
    <property type="entry name" value="Umud Fragment, subunit A"/>
    <property type="match status" value="1"/>
</dbReference>
<keyword evidence="1" id="KW-0805">Transcription regulation</keyword>
<dbReference type="Pfam" id="PF00717">
    <property type="entry name" value="Peptidase_S24"/>
    <property type="match status" value="1"/>
</dbReference>
<dbReference type="PANTHER" id="PTHR40661:SF3">
    <property type="entry name" value="FELS-1 PROPHAGE TRANSCRIPTIONAL REGULATOR"/>
    <property type="match status" value="1"/>
</dbReference>
<dbReference type="GO" id="GO:0003677">
    <property type="term" value="F:DNA binding"/>
    <property type="evidence" value="ECO:0007669"/>
    <property type="project" value="UniProtKB-KW"/>
</dbReference>
<dbReference type="CDD" id="cd00093">
    <property type="entry name" value="HTH_XRE"/>
    <property type="match status" value="1"/>
</dbReference>
<dbReference type="SUPFAM" id="SSF51306">
    <property type="entry name" value="LexA/Signal peptidase"/>
    <property type="match status" value="1"/>
</dbReference>
<feature type="domain" description="HTH cro/C1-type" evidence="4">
    <location>
        <begin position="23"/>
        <end position="78"/>
    </location>
</feature>
<dbReference type="CDD" id="cd06529">
    <property type="entry name" value="S24_LexA-like"/>
    <property type="match status" value="1"/>
</dbReference>
<reference evidence="5" key="1">
    <citation type="journal article" date="2021" name="Proc. Natl. Acad. Sci. U.S.A.">
        <title>A Catalog of Tens of Thousands of Viruses from Human Metagenomes Reveals Hidden Associations with Chronic Diseases.</title>
        <authorList>
            <person name="Tisza M.J."/>
            <person name="Buck C.B."/>
        </authorList>
    </citation>
    <scope>NUCLEOTIDE SEQUENCE</scope>
    <source>
        <strain evidence="5">CtaNG1</strain>
    </source>
</reference>
<proteinExistence type="predicted"/>
<dbReference type="InterPro" id="IPR015927">
    <property type="entry name" value="Peptidase_S24_S26A/B/C"/>
</dbReference>
<evidence type="ECO:0000256" key="1">
    <source>
        <dbReference type="ARBA" id="ARBA00023015"/>
    </source>
</evidence>
<keyword evidence="2" id="KW-0238">DNA-binding</keyword>
<evidence type="ECO:0000256" key="3">
    <source>
        <dbReference type="ARBA" id="ARBA00023163"/>
    </source>
</evidence>
<dbReference type="Pfam" id="PF01381">
    <property type="entry name" value="HTH_3"/>
    <property type="match status" value="1"/>
</dbReference>
<dbReference type="InterPro" id="IPR010982">
    <property type="entry name" value="Lambda_DNA-bd_dom_sf"/>
</dbReference>
<evidence type="ECO:0000313" key="5">
    <source>
        <dbReference type="EMBL" id="DAE03360.1"/>
    </source>
</evidence>
<name>A0A8S5P9M1_9CAUD</name>
<dbReference type="EMBL" id="BK015365">
    <property type="protein sequence ID" value="DAE03360.1"/>
    <property type="molecule type" value="Genomic_DNA"/>
</dbReference>
<dbReference type="SMART" id="SM00530">
    <property type="entry name" value="HTH_XRE"/>
    <property type="match status" value="1"/>
</dbReference>
<dbReference type="InterPro" id="IPR001387">
    <property type="entry name" value="Cro/C1-type_HTH"/>
</dbReference>
<dbReference type="PANTHER" id="PTHR40661">
    <property type="match status" value="1"/>
</dbReference>
<dbReference type="InterPro" id="IPR036286">
    <property type="entry name" value="LexA/Signal_pep-like_sf"/>
</dbReference>
<protein>
    <submittedName>
        <fullName evidence="5">Helix-turn-helix domain protein</fullName>
    </submittedName>
</protein>
<organism evidence="5">
    <name type="scientific">Myoviridae sp. ctaNG1</name>
    <dbReference type="NCBI Taxonomy" id="2825132"/>
    <lineage>
        <taxon>Viruses</taxon>
        <taxon>Duplodnaviria</taxon>
        <taxon>Heunggongvirae</taxon>
        <taxon>Uroviricota</taxon>
        <taxon>Caudoviricetes</taxon>
    </lineage>
</organism>
<dbReference type="PROSITE" id="PS50943">
    <property type="entry name" value="HTH_CROC1"/>
    <property type="match status" value="1"/>
</dbReference>
<dbReference type="InterPro" id="IPR039418">
    <property type="entry name" value="LexA-like"/>
</dbReference>
<accession>A0A8S5P9M1</accession>